<accession>A0A2N5MAD7</accession>
<keyword evidence="3" id="KW-0732">Signal</keyword>
<keyword evidence="2" id="KW-0961">Cell wall biogenesis/degradation</keyword>
<dbReference type="SMART" id="SM00646">
    <property type="entry name" value="Ami_3"/>
    <property type="match status" value="1"/>
</dbReference>
<feature type="domain" description="SH3b" evidence="4">
    <location>
        <begin position="94"/>
        <end position="156"/>
    </location>
</feature>
<feature type="domain" description="SH3b" evidence="4">
    <location>
        <begin position="172"/>
        <end position="234"/>
    </location>
</feature>
<dbReference type="InterPro" id="IPR003646">
    <property type="entry name" value="SH3-like_bac-type"/>
</dbReference>
<dbReference type="Gene3D" id="2.30.30.40">
    <property type="entry name" value="SH3 Domains"/>
    <property type="match status" value="4"/>
</dbReference>
<feature type="signal peptide" evidence="3">
    <location>
        <begin position="1"/>
        <end position="21"/>
    </location>
</feature>
<dbReference type="GO" id="GO:0030288">
    <property type="term" value="C:outer membrane-bounded periplasmic space"/>
    <property type="evidence" value="ECO:0007669"/>
    <property type="project" value="TreeGrafter"/>
</dbReference>
<dbReference type="AlphaFoldDB" id="A0A2N5MAD7"/>
<gene>
    <name evidence="5" type="ORF">CUU66_03560</name>
</gene>
<evidence type="ECO:0000256" key="2">
    <source>
        <dbReference type="ARBA" id="ARBA00023316"/>
    </source>
</evidence>
<evidence type="ECO:0000313" key="6">
    <source>
        <dbReference type="Proteomes" id="UP000234748"/>
    </source>
</evidence>
<dbReference type="SMART" id="SM00287">
    <property type="entry name" value="SH3b"/>
    <property type="match status" value="4"/>
</dbReference>
<comment type="caution">
    <text evidence="5">The sequence shown here is derived from an EMBL/GenBank/DDBJ whole genome shotgun (WGS) entry which is preliminary data.</text>
</comment>
<dbReference type="EMBL" id="PGUY01000010">
    <property type="protein sequence ID" value="PLT31265.1"/>
    <property type="molecule type" value="Genomic_DNA"/>
</dbReference>
<dbReference type="Pfam" id="PF08239">
    <property type="entry name" value="SH3_3"/>
    <property type="match status" value="4"/>
</dbReference>
<dbReference type="Proteomes" id="UP000234748">
    <property type="component" value="Unassembled WGS sequence"/>
</dbReference>
<protein>
    <recommendedName>
        <fullName evidence="4">SH3b domain-containing protein</fullName>
    </recommendedName>
</protein>
<dbReference type="InterPro" id="IPR002508">
    <property type="entry name" value="MurNAc-LAA_cat"/>
</dbReference>
<evidence type="ECO:0000256" key="3">
    <source>
        <dbReference type="SAM" id="SignalP"/>
    </source>
</evidence>
<dbReference type="PANTHER" id="PTHR30404:SF0">
    <property type="entry name" value="N-ACETYLMURAMOYL-L-ALANINE AMIDASE AMIC"/>
    <property type="match status" value="1"/>
</dbReference>
<evidence type="ECO:0000259" key="4">
    <source>
        <dbReference type="PROSITE" id="PS51781"/>
    </source>
</evidence>
<keyword evidence="1" id="KW-0378">Hydrolase</keyword>
<dbReference type="CDD" id="cd02696">
    <property type="entry name" value="MurNAc-LAA"/>
    <property type="match status" value="1"/>
</dbReference>
<dbReference type="Pfam" id="PF01520">
    <property type="entry name" value="Amidase_3"/>
    <property type="match status" value="1"/>
</dbReference>
<dbReference type="PANTHER" id="PTHR30404">
    <property type="entry name" value="N-ACETYLMURAMOYL-L-ALANINE AMIDASE"/>
    <property type="match status" value="1"/>
</dbReference>
<dbReference type="GO" id="GO:0009253">
    <property type="term" value="P:peptidoglycan catabolic process"/>
    <property type="evidence" value="ECO:0007669"/>
    <property type="project" value="InterPro"/>
</dbReference>
<proteinExistence type="predicted"/>
<feature type="domain" description="SH3b" evidence="4">
    <location>
        <begin position="24"/>
        <end position="87"/>
    </location>
</feature>
<dbReference type="InterPro" id="IPR050695">
    <property type="entry name" value="N-acetylmuramoyl_amidase_3"/>
</dbReference>
<dbReference type="GO" id="GO:0071555">
    <property type="term" value="P:cell wall organization"/>
    <property type="evidence" value="ECO:0007669"/>
    <property type="project" value="UniProtKB-KW"/>
</dbReference>
<organism evidence="5 6">
    <name type="scientific">Peribacillus deserti</name>
    <dbReference type="NCBI Taxonomy" id="673318"/>
    <lineage>
        <taxon>Bacteria</taxon>
        <taxon>Bacillati</taxon>
        <taxon>Bacillota</taxon>
        <taxon>Bacilli</taxon>
        <taxon>Bacillales</taxon>
        <taxon>Bacillaceae</taxon>
        <taxon>Peribacillus</taxon>
    </lineage>
</organism>
<dbReference type="PROSITE" id="PS51781">
    <property type="entry name" value="SH3B"/>
    <property type="match status" value="4"/>
</dbReference>
<dbReference type="GO" id="GO:0008745">
    <property type="term" value="F:N-acetylmuramoyl-L-alanine amidase activity"/>
    <property type="evidence" value="ECO:0007669"/>
    <property type="project" value="InterPro"/>
</dbReference>
<dbReference type="Gene3D" id="3.40.630.40">
    <property type="entry name" value="Zn-dependent exopeptidases"/>
    <property type="match status" value="1"/>
</dbReference>
<dbReference type="InterPro" id="IPR017293">
    <property type="entry name" value="N-acetylmuramoyl-L-ala_amidase"/>
</dbReference>
<name>A0A2N5MAD7_9BACI</name>
<keyword evidence="6" id="KW-1185">Reference proteome</keyword>
<sequence length="506" mass="54674">MLISCIVFANLLFVNGTQSQAAGLQNAKVTASILNVRSTPTTKATILWKLSKGQQVQITQTGNGWSKIRYPNKKDGWVNSSYISVINQPAAVSSKTLYVTATSLNLRKAASVNSTSLTLLKKNAKVTELSRSGSWSKIKYSSYTGYVSNKYLTAKAPVSAPKKPAAVVAAKPKTLYVSASSLNLRKAATVNSASLTILSKNTKVSESSRSGSWSKITYKSYTGYVSNKYLTSTAPAPAAAKPAPAPSVPAKPASSVEYVKIITNDVNLRSGPGEKYSILDKADTGEKFRKLGSSSGWIQIELPDKRKAWVADWLITYNVSNTRGLKGKTIVLDAGHGGTDSGAVGYSPSLKKAIMEKDLTFKMVQKTAIHLRNAGANVILTRSTDVKPSLQARVDIAEKYRADAFVSVHYNSGSASSTGVETFYYSQSKDKRLADCIQKEMVKASALRDRGVKKGDLHVIRENSRPAVLLELGFISNKAELDKILADSFQDAMSLAIYNGLKTYFN</sequence>
<dbReference type="PIRSF" id="PIRSF037846">
    <property type="entry name" value="Autolysin_YrvJ_prd"/>
    <property type="match status" value="1"/>
</dbReference>
<evidence type="ECO:0000256" key="1">
    <source>
        <dbReference type="ARBA" id="ARBA00022801"/>
    </source>
</evidence>
<feature type="domain" description="SH3b" evidence="4">
    <location>
        <begin position="254"/>
        <end position="318"/>
    </location>
</feature>
<feature type="chain" id="PRO_5014717186" description="SH3b domain-containing protein" evidence="3">
    <location>
        <begin position="22"/>
        <end position="506"/>
    </location>
</feature>
<dbReference type="SUPFAM" id="SSF53187">
    <property type="entry name" value="Zn-dependent exopeptidases"/>
    <property type="match status" value="1"/>
</dbReference>
<reference evidence="5 6" key="1">
    <citation type="submission" date="2017-11" db="EMBL/GenBank/DDBJ databases">
        <title>Comparitive Functional Genomics of Dry Heat Resistant strains isolated from the Viking Spacecraft.</title>
        <authorList>
            <person name="Seuylemezian A."/>
            <person name="Cooper K."/>
            <person name="Vaishampayan P."/>
        </authorList>
    </citation>
    <scope>NUCLEOTIDE SEQUENCE [LARGE SCALE GENOMIC DNA]</scope>
    <source>
        <strain evidence="5 6">V1-29</strain>
    </source>
</reference>
<evidence type="ECO:0000313" key="5">
    <source>
        <dbReference type="EMBL" id="PLT31265.1"/>
    </source>
</evidence>